<name>X1CT73_9ZZZZ</name>
<gene>
    <name evidence="1" type="ORF">S01H4_49037</name>
</gene>
<protein>
    <submittedName>
        <fullName evidence="1">Uncharacterized protein</fullName>
    </submittedName>
</protein>
<accession>X1CT73</accession>
<organism evidence="1">
    <name type="scientific">marine sediment metagenome</name>
    <dbReference type="NCBI Taxonomy" id="412755"/>
    <lineage>
        <taxon>unclassified sequences</taxon>
        <taxon>metagenomes</taxon>
        <taxon>ecological metagenomes</taxon>
    </lineage>
</organism>
<feature type="non-terminal residue" evidence="1">
    <location>
        <position position="1"/>
    </location>
</feature>
<dbReference type="EMBL" id="BART01027695">
    <property type="protein sequence ID" value="GAG96177.1"/>
    <property type="molecule type" value="Genomic_DNA"/>
</dbReference>
<reference evidence="1" key="1">
    <citation type="journal article" date="2014" name="Front. Microbiol.">
        <title>High frequency of phylogenetically diverse reductive dehalogenase-homologous genes in deep subseafloor sedimentary metagenomes.</title>
        <authorList>
            <person name="Kawai M."/>
            <person name="Futagami T."/>
            <person name="Toyoda A."/>
            <person name="Takaki Y."/>
            <person name="Nishi S."/>
            <person name="Hori S."/>
            <person name="Arai W."/>
            <person name="Tsubouchi T."/>
            <person name="Morono Y."/>
            <person name="Uchiyama I."/>
            <person name="Ito T."/>
            <person name="Fujiyama A."/>
            <person name="Inagaki F."/>
            <person name="Takami H."/>
        </authorList>
    </citation>
    <scope>NUCLEOTIDE SEQUENCE</scope>
    <source>
        <strain evidence="1">Expedition CK06-06</strain>
    </source>
</reference>
<evidence type="ECO:0000313" key="1">
    <source>
        <dbReference type="EMBL" id="GAG96177.1"/>
    </source>
</evidence>
<comment type="caution">
    <text evidence="1">The sequence shown here is derived from an EMBL/GenBank/DDBJ whole genome shotgun (WGS) entry which is preliminary data.</text>
</comment>
<proteinExistence type="predicted"/>
<sequence length="69" mass="7852">NYPDLSGRIYFIGRIGYSYREISSFADLPGFIKAYRPGGDKGDDPAGILNWHIALYAAARLAYLHYFYL</sequence>
<dbReference type="AlphaFoldDB" id="X1CT73"/>